<evidence type="ECO:0000313" key="3">
    <source>
        <dbReference type="Proteomes" id="UP001165492"/>
    </source>
</evidence>
<dbReference type="PANTHER" id="PTHR42928">
    <property type="entry name" value="TRICARBOXYLATE-BINDING PROTEIN"/>
    <property type="match status" value="1"/>
</dbReference>
<dbReference type="PANTHER" id="PTHR42928:SF5">
    <property type="entry name" value="BLR1237 PROTEIN"/>
    <property type="match status" value="1"/>
</dbReference>
<organism evidence="2 3">
    <name type="scientific">Pelosinus baikalensis</name>
    <dbReference type="NCBI Taxonomy" id="2892015"/>
    <lineage>
        <taxon>Bacteria</taxon>
        <taxon>Bacillati</taxon>
        <taxon>Bacillota</taxon>
        <taxon>Negativicutes</taxon>
        <taxon>Selenomonadales</taxon>
        <taxon>Sporomusaceae</taxon>
        <taxon>Pelosinus</taxon>
    </lineage>
</organism>
<dbReference type="EMBL" id="JAJHJB010000099">
    <property type="protein sequence ID" value="MCC5468694.1"/>
    <property type="molecule type" value="Genomic_DNA"/>
</dbReference>
<evidence type="ECO:0000256" key="1">
    <source>
        <dbReference type="ARBA" id="ARBA00006987"/>
    </source>
</evidence>
<dbReference type="Gene3D" id="3.40.190.150">
    <property type="entry name" value="Bordetella uptake gene, domain 1"/>
    <property type="match status" value="1"/>
</dbReference>
<gene>
    <name evidence="2" type="ORF">LMF89_25495</name>
</gene>
<dbReference type="CDD" id="cd07012">
    <property type="entry name" value="PBP2_Bug_TTT"/>
    <property type="match status" value="1"/>
</dbReference>
<dbReference type="Proteomes" id="UP001165492">
    <property type="component" value="Unassembled WGS sequence"/>
</dbReference>
<name>A0ABS8HZU0_9FIRM</name>
<evidence type="ECO:0000313" key="2">
    <source>
        <dbReference type="EMBL" id="MCC5468694.1"/>
    </source>
</evidence>
<comment type="similarity">
    <text evidence="1">Belongs to the UPF0065 (bug) family.</text>
</comment>
<dbReference type="Gene3D" id="3.40.190.10">
    <property type="entry name" value="Periplasmic binding protein-like II"/>
    <property type="match status" value="1"/>
</dbReference>
<dbReference type="InterPro" id="IPR005064">
    <property type="entry name" value="BUG"/>
</dbReference>
<protein>
    <submittedName>
        <fullName evidence="2">Tripartite tricarboxylate transporter substrate binding protein</fullName>
    </submittedName>
</protein>
<sequence>MGNKLINNEYPDKPIIVIVPNSAGGSMDTIGRMLQKMMIKDFDQSLVILNKTGGAGTKGWDFLAGCVPDGYTIGLTNSDITWQPLFGEKKYNYITALDPLAQVGATSMVLSVLSDQPWQNINDLVDDAKQHPEAIKYGHPGIGSARHILGEMFKKEAGINLDQVPFSNGESEALAAFLGGHVKVLISSPALVKQFVKEGRVRVLAVADETRLADPIFADVPTFKEQGLDVVLTSWEIVAAPKYLPEDVKAKLVKELKIVINDPDFIKDMEIIGLTVKYLGPEECQNKWINEHKRLEKIVKETGIVDVAASKN</sequence>
<reference evidence="2" key="1">
    <citation type="submission" date="2021-11" db="EMBL/GenBank/DDBJ databases">
        <title>Description of a new species Pelosinus isolated from the bottom sediments of Lake Baikal.</title>
        <authorList>
            <person name="Zakharyuk A."/>
        </authorList>
    </citation>
    <scope>NUCLEOTIDE SEQUENCE</scope>
    <source>
        <strain evidence="2">Bkl1</strain>
    </source>
</reference>
<accession>A0ABS8HZU0</accession>
<dbReference type="Pfam" id="PF03401">
    <property type="entry name" value="TctC"/>
    <property type="match status" value="1"/>
</dbReference>
<dbReference type="InterPro" id="IPR042100">
    <property type="entry name" value="Bug_dom1"/>
</dbReference>
<comment type="caution">
    <text evidence="2">The sequence shown here is derived from an EMBL/GenBank/DDBJ whole genome shotgun (WGS) entry which is preliminary data.</text>
</comment>
<proteinExistence type="inferred from homology"/>
<dbReference type="PIRSF" id="PIRSF017082">
    <property type="entry name" value="YflP"/>
    <property type="match status" value="1"/>
</dbReference>
<keyword evidence="3" id="KW-1185">Reference proteome</keyword>
<dbReference type="SUPFAM" id="SSF53850">
    <property type="entry name" value="Periplasmic binding protein-like II"/>
    <property type="match status" value="1"/>
</dbReference>